<reference evidence="3 4" key="1">
    <citation type="journal article" date="2018" name="Gigascience">
        <title>Genomes of trombidid mites reveal novel predicted allergens and laterally-transferred genes associated with secondary metabolism.</title>
        <authorList>
            <person name="Dong X."/>
            <person name="Chaisiri K."/>
            <person name="Xia D."/>
            <person name="Armstrong S.D."/>
            <person name="Fang Y."/>
            <person name="Donnelly M.J."/>
            <person name="Kadowaki T."/>
            <person name="McGarry J.W."/>
            <person name="Darby A.C."/>
            <person name="Makepeace B.L."/>
        </authorList>
    </citation>
    <scope>NUCLEOTIDE SEQUENCE [LARGE SCALE GENOMIC DNA]</scope>
    <source>
        <strain evidence="3">UoL-UT</strain>
    </source>
</reference>
<sequence>MIVNVCNGDETQQSEYCNRNDSQRNASSCQETNGNTSTGTETHGSREVYVNKLETDGIAARDGKIKVGDQILEINGLEVKSAQETQALLETDDTLEFKIFVARTNPKHNHFKCRERAQQKRLQPFFKWCDDSHRNHVSLIDDNYDYCEMLLTENQEEKEDVKHASANNVDLDPTAKDEKDSGVGKTDGDSTCTRTNDTCSTDYELTLDKGFAISAKNEAPASEDHSDTSLDREMTLLQQEMANIQLECERLINRHAEQKQLLESHKENVSSPTTTTAPQKCESDPNPRQCDQINKLVCNVVDTVNKCQPLPSQVISIRKGPTPPPTPKHFPKPKQLMEKPKPPARKPISKATDLLPEMQPIEKKESIKRWIKSGIPTTPPSNRRSSSKLGICRSVEFSDKNLCDGENQRDGFTLQLSPVKNNDAVINQHRSGSMLSLLTHRKESAVDENVFMEDKGTQMQESDVASLFSCESCKRCCRTLIDSKGRNVVFPENSRCSTPGCNPFQKGQFRGQRIDTNSSEFSNRNKYEDNRNNYVTFYPPFSATMYTNKANLEHTILLQQELLRQALFRQQKSKTQRNRQLINSSSHQMSSFPDIVSSNRREVNLLSPAGGNYMSVVPPSPSKSAPISSQNLRRGVEMRPIDISNENMCNLNVEWKVKKRSDGSRYITRRPVRNKLLKERAMRIMQERSGLTTDDDTMSELKIGKYWTKDERKKQVEKAKDRKRKEMMQRAIKMGALREQSEEREVICFDMTAGNVSSGSANSAAKNKNHFKNATLGSSGSSKGGGSGGHTNQFATTSSVPSKNRLNELLTVTTV</sequence>
<gene>
    <name evidence="3" type="ORF">B4U80_01064</name>
</gene>
<accession>A0A443SSW9</accession>
<dbReference type="Gene3D" id="2.30.42.10">
    <property type="match status" value="1"/>
</dbReference>
<evidence type="ECO:0000313" key="4">
    <source>
        <dbReference type="Proteomes" id="UP000288716"/>
    </source>
</evidence>
<dbReference type="SUPFAM" id="SSF50156">
    <property type="entry name" value="PDZ domain-like"/>
    <property type="match status" value="1"/>
</dbReference>
<feature type="region of interest" description="Disordered" evidence="1">
    <location>
        <begin position="262"/>
        <end position="287"/>
    </location>
</feature>
<feature type="compositionally biased region" description="Polar residues" evidence="1">
    <location>
        <begin position="578"/>
        <end position="591"/>
    </location>
</feature>
<dbReference type="AlphaFoldDB" id="A0A443SSW9"/>
<feature type="compositionally biased region" description="Low complexity" evidence="1">
    <location>
        <begin position="31"/>
        <end position="42"/>
    </location>
</feature>
<dbReference type="InterPro" id="IPR051971">
    <property type="entry name" value="E3_ubiquitin-PDZ_ligase"/>
</dbReference>
<feature type="domain" description="PDZ" evidence="2">
    <location>
        <begin position="30"/>
        <end position="87"/>
    </location>
</feature>
<dbReference type="PROSITE" id="PS50106">
    <property type="entry name" value="PDZ"/>
    <property type="match status" value="1"/>
</dbReference>
<dbReference type="PANTHER" id="PTHR15545">
    <property type="entry name" value="PDZ DOMAIN CONTAINING RING FINGER PROTEIN 3, 4"/>
    <property type="match status" value="1"/>
</dbReference>
<feature type="region of interest" description="Disordered" evidence="1">
    <location>
        <begin position="315"/>
        <end position="346"/>
    </location>
</feature>
<dbReference type="STRING" id="299467.A0A443SSW9"/>
<organism evidence="3 4">
    <name type="scientific">Leptotrombidium deliense</name>
    <dbReference type="NCBI Taxonomy" id="299467"/>
    <lineage>
        <taxon>Eukaryota</taxon>
        <taxon>Metazoa</taxon>
        <taxon>Ecdysozoa</taxon>
        <taxon>Arthropoda</taxon>
        <taxon>Chelicerata</taxon>
        <taxon>Arachnida</taxon>
        <taxon>Acari</taxon>
        <taxon>Acariformes</taxon>
        <taxon>Trombidiformes</taxon>
        <taxon>Prostigmata</taxon>
        <taxon>Anystina</taxon>
        <taxon>Parasitengona</taxon>
        <taxon>Trombiculoidea</taxon>
        <taxon>Trombiculidae</taxon>
        <taxon>Leptotrombidium</taxon>
    </lineage>
</organism>
<feature type="region of interest" description="Disordered" evidence="1">
    <location>
        <begin position="772"/>
        <end position="815"/>
    </location>
</feature>
<dbReference type="EMBL" id="NCKV01000442">
    <property type="protein sequence ID" value="RWS30605.1"/>
    <property type="molecule type" value="Genomic_DNA"/>
</dbReference>
<dbReference type="OrthoDB" id="6270329at2759"/>
<comment type="caution">
    <text evidence="3">The sequence shown here is derived from an EMBL/GenBank/DDBJ whole genome shotgun (WGS) entry which is preliminary data.</text>
</comment>
<dbReference type="SMART" id="SM00228">
    <property type="entry name" value="PDZ"/>
    <property type="match status" value="1"/>
</dbReference>
<keyword evidence="4" id="KW-1185">Reference proteome</keyword>
<feature type="region of interest" description="Disordered" evidence="1">
    <location>
        <begin position="573"/>
        <end position="592"/>
    </location>
</feature>
<feature type="compositionally biased region" description="Polar residues" evidence="1">
    <location>
        <begin position="269"/>
        <end position="278"/>
    </location>
</feature>
<feature type="region of interest" description="Disordered" evidence="1">
    <location>
        <begin position="158"/>
        <end position="191"/>
    </location>
</feature>
<dbReference type="InterPro" id="IPR036034">
    <property type="entry name" value="PDZ_sf"/>
</dbReference>
<feature type="region of interest" description="Disordered" evidence="1">
    <location>
        <begin position="18"/>
        <end position="46"/>
    </location>
</feature>
<evidence type="ECO:0000313" key="3">
    <source>
        <dbReference type="EMBL" id="RWS30605.1"/>
    </source>
</evidence>
<proteinExistence type="predicted"/>
<dbReference type="VEuPathDB" id="VectorBase:LDEU001435"/>
<feature type="compositionally biased region" description="Polar residues" evidence="1">
    <location>
        <begin position="790"/>
        <end position="815"/>
    </location>
</feature>
<dbReference type="PANTHER" id="PTHR15545:SF8">
    <property type="entry name" value="SLO-INTERACTING PROTEIN 1"/>
    <property type="match status" value="1"/>
</dbReference>
<dbReference type="Proteomes" id="UP000288716">
    <property type="component" value="Unassembled WGS sequence"/>
</dbReference>
<feature type="compositionally biased region" description="Polar residues" evidence="1">
    <location>
        <begin position="18"/>
        <end position="30"/>
    </location>
</feature>
<evidence type="ECO:0000256" key="1">
    <source>
        <dbReference type="SAM" id="MobiDB-lite"/>
    </source>
</evidence>
<dbReference type="Pfam" id="PF00595">
    <property type="entry name" value="PDZ"/>
    <property type="match status" value="1"/>
</dbReference>
<name>A0A443SSW9_9ACAR</name>
<dbReference type="InterPro" id="IPR001478">
    <property type="entry name" value="PDZ"/>
</dbReference>
<protein>
    <submittedName>
        <fullName evidence="3">E3 ubiquitin-protein ligase PDZRN3-like protein</fullName>
    </submittedName>
</protein>
<evidence type="ECO:0000259" key="2">
    <source>
        <dbReference type="PROSITE" id="PS50106"/>
    </source>
</evidence>
<feature type="compositionally biased region" description="Basic and acidic residues" evidence="1">
    <location>
        <begin position="173"/>
        <end position="188"/>
    </location>
</feature>